<evidence type="ECO:0000313" key="1">
    <source>
        <dbReference type="EMBL" id="SPL64437.1"/>
    </source>
</evidence>
<dbReference type="EMBL" id="OOFM01000005">
    <property type="protein sequence ID" value="SPL64437.1"/>
    <property type="molecule type" value="Genomic_DNA"/>
</dbReference>
<dbReference type="RefSeq" id="WP_109368293.1">
    <property type="nucleotide sequence ID" value="NZ_OOFM01000005.1"/>
</dbReference>
<evidence type="ECO:0008006" key="3">
    <source>
        <dbReference type="Google" id="ProtNLM"/>
    </source>
</evidence>
<dbReference type="Proteomes" id="UP000246073">
    <property type="component" value="Unassembled WGS sequence"/>
</dbReference>
<sequence>MKLHRYLQLTGIDDEAFASSIDMSVSGLRKLKSGERIPRPHTMRRIYEATGGEVTANDFYEDLIPTRSTSQQQAVS</sequence>
<accession>A0A2P9HK09</accession>
<dbReference type="InterPro" id="IPR010982">
    <property type="entry name" value="Lambda_DNA-bd_dom_sf"/>
</dbReference>
<name>A0A2P9HK09_9HYPH</name>
<gene>
    <name evidence="1" type="ORF">OHAE_304</name>
</gene>
<dbReference type="GO" id="GO:0003677">
    <property type="term" value="F:DNA binding"/>
    <property type="evidence" value="ECO:0007669"/>
    <property type="project" value="InterPro"/>
</dbReference>
<organism evidence="1 2">
    <name type="scientific">Ochrobactrum soli</name>
    <dbReference type="NCBI Taxonomy" id="2448455"/>
    <lineage>
        <taxon>Bacteria</taxon>
        <taxon>Pseudomonadati</taxon>
        <taxon>Pseudomonadota</taxon>
        <taxon>Alphaproteobacteria</taxon>
        <taxon>Hyphomicrobiales</taxon>
        <taxon>Brucellaceae</taxon>
        <taxon>Brucella/Ochrobactrum group</taxon>
        <taxon>Ochrobactrum</taxon>
    </lineage>
</organism>
<dbReference type="AlphaFoldDB" id="A0A2P9HK09"/>
<evidence type="ECO:0000313" key="2">
    <source>
        <dbReference type="Proteomes" id="UP000246073"/>
    </source>
</evidence>
<protein>
    <recommendedName>
        <fullName evidence="3">HTH cro/C1-type domain-containing protein</fullName>
    </recommendedName>
</protein>
<dbReference type="SUPFAM" id="SSF47413">
    <property type="entry name" value="lambda repressor-like DNA-binding domains"/>
    <property type="match status" value="1"/>
</dbReference>
<reference evidence="2" key="1">
    <citation type="submission" date="2017-12" db="EMBL/GenBank/DDBJ databases">
        <authorList>
            <person name="Diaz M."/>
        </authorList>
    </citation>
    <scope>NUCLEOTIDE SEQUENCE [LARGE SCALE GENOMIC DNA]</scope>
    <source>
        <strain evidence="2">FI11154</strain>
    </source>
</reference>
<proteinExistence type="predicted"/>